<accession>A0A858RCN3</accession>
<gene>
    <name evidence="3" type="ORF">HHL09_03040</name>
</gene>
<evidence type="ECO:0000313" key="4">
    <source>
        <dbReference type="Proteomes" id="UP000501812"/>
    </source>
</evidence>
<evidence type="ECO:0000256" key="1">
    <source>
        <dbReference type="SAM" id="MobiDB-lite"/>
    </source>
</evidence>
<organism evidence="3 4">
    <name type="scientific">Luteolibacter luteus</name>
    <dbReference type="NCBI Taxonomy" id="2728835"/>
    <lineage>
        <taxon>Bacteria</taxon>
        <taxon>Pseudomonadati</taxon>
        <taxon>Verrucomicrobiota</taxon>
        <taxon>Verrucomicrobiia</taxon>
        <taxon>Verrucomicrobiales</taxon>
        <taxon>Verrucomicrobiaceae</taxon>
        <taxon>Luteolibacter</taxon>
    </lineage>
</organism>
<feature type="compositionally biased region" description="Polar residues" evidence="1">
    <location>
        <begin position="310"/>
        <end position="324"/>
    </location>
</feature>
<feature type="signal peptide" evidence="2">
    <location>
        <begin position="1"/>
        <end position="22"/>
    </location>
</feature>
<keyword evidence="4" id="KW-1185">Reference proteome</keyword>
<dbReference type="Proteomes" id="UP000501812">
    <property type="component" value="Chromosome"/>
</dbReference>
<evidence type="ECO:0008006" key="5">
    <source>
        <dbReference type="Google" id="ProtNLM"/>
    </source>
</evidence>
<proteinExistence type="predicted"/>
<protein>
    <recommendedName>
        <fullName evidence="5">Filamentous hemagglutinin N-terminal domain-containing protein</fullName>
    </recommendedName>
</protein>
<feature type="compositionally biased region" description="Gly residues" evidence="1">
    <location>
        <begin position="359"/>
        <end position="368"/>
    </location>
</feature>
<sequence>MKTSLFPLAGLIPALLTVPLHAQTIGNPVLSTPGTATWVSQATPSGTRMVFTINSNSIFDWNGFNLPYGSELVFDFVGGDSVVNMLNGTGVNMLSGNVTSNGNVGFFSPNATLVVSGDISAKSVTLSTLNVDKAAFLGGGDFTLSGGAMRNLIVEGSIKATDGDIVLAGRTVELREDGKLNAKGAAFLAGGSEVKISRDGTQRLKQTGDQGFVLHLGKTRASHIEIAAGKQISNEGTLSVGTGAQRIFLEVGKNGKVTKDSKGIIIGNLTVNGKLEVKASSLERNDGDSASAISTSTLKLPALKRPDGTNAASSRMLVNNTPMSANADGGRDRKRQTQQVASHDRGNKPMLQRASFFGMRGGDGGTKR</sequence>
<evidence type="ECO:0000256" key="2">
    <source>
        <dbReference type="SAM" id="SignalP"/>
    </source>
</evidence>
<feature type="chain" id="PRO_5032830935" description="Filamentous hemagglutinin N-terminal domain-containing protein" evidence="2">
    <location>
        <begin position="23"/>
        <end position="368"/>
    </location>
</feature>
<feature type="region of interest" description="Disordered" evidence="1">
    <location>
        <begin position="301"/>
        <end position="368"/>
    </location>
</feature>
<evidence type="ECO:0000313" key="3">
    <source>
        <dbReference type="EMBL" id="QJE94796.1"/>
    </source>
</evidence>
<dbReference type="SUPFAM" id="SSF51126">
    <property type="entry name" value="Pectin lyase-like"/>
    <property type="match status" value="1"/>
</dbReference>
<name>A0A858RCN3_9BACT</name>
<dbReference type="InterPro" id="IPR011050">
    <property type="entry name" value="Pectin_lyase_fold/virulence"/>
</dbReference>
<dbReference type="RefSeq" id="WP_169453017.1">
    <property type="nucleotide sequence ID" value="NZ_CP051774.1"/>
</dbReference>
<dbReference type="AlphaFoldDB" id="A0A858RCN3"/>
<dbReference type="KEGG" id="luo:HHL09_03040"/>
<keyword evidence="2" id="KW-0732">Signal</keyword>
<reference evidence="3 4" key="1">
    <citation type="submission" date="2020-04" db="EMBL/GenBank/DDBJ databases">
        <title>Luteolibacter sp. G-1-1-1 isolated from soil.</title>
        <authorList>
            <person name="Dahal R.H."/>
        </authorList>
    </citation>
    <scope>NUCLEOTIDE SEQUENCE [LARGE SCALE GENOMIC DNA]</scope>
    <source>
        <strain evidence="3 4">G-1-1-1</strain>
    </source>
</reference>
<dbReference type="EMBL" id="CP051774">
    <property type="protein sequence ID" value="QJE94796.1"/>
    <property type="molecule type" value="Genomic_DNA"/>
</dbReference>